<dbReference type="OrthoDB" id="9802489at2"/>
<dbReference type="KEGG" id="pbv:AR543_02460"/>
<accession>A0A172ZBH8</accession>
<reference evidence="3" key="1">
    <citation type="submission" date="2015-10" db="EMBL/GenBank/DDBJ databases">
        <title>Genome of Paenibacillus bovis sp. nov.</title>
        <authorList>
            <person name="Wu Z."/>
            <person name="Gao C."/>
            <person name="Liu Z."/>
            <person name="Zheng H."/>
        </authorList>
    </citation>
    <scope>NUCLEOTIDE SEQUENCE [LARGE SCALE GENOMIC DNA]</scope>
    <source>
        <strain evidence="3">BD3526</strain>
    </source>
</reference>
<dbReference type="Gene3D" id="1.20.1290.10">
    <property type="entry name" value="AhpD-like"/>
    <property type="match status" value="1"/>
</dbReference>
<dbReference type="AlphaFoldDB" id="A0A172ZBH8"/>
<reference evidence="2 3" key="2">
    <citation type="journal article" date="2016" name="Int. J. Syst. Evol. Microbiol.">
        <title>Paenibacillus bovis sp. nov., isolated from raw yak (Bos grunniens) milk.</title>
        <authorList>
            <person name="Gao C."/>
            <person name="Han J."/>
            <person name="Liu Z."/>
            <person name="Xu X."/>
            <person name="Hang F."/>
            <person name="Wu Z."/>
        </authorList>
    </citation>
    <scope>NUCLEOTIDE SEQUENCE [LARGE SCALE GENOMIC DNA]</scope>
    <source>
        <strain evidence="2 3">BD3526</strain>
    </source>
</reference>
<dbReference type="GO" id="GO:0051920">
    <property type="term" value="F:peroxiredoxin activity"/>
    <property type="evidence" value="ECO:0007669"/>
    <property type="project" value="InterPro"/>
</dbReference>
<dbReference type="InterPro" id="IPR029032">
    <property type="entry name" value="AhpD-like"/>
</dbReference>
<name>A0A172ZBH8_9BACL</name>
<proteinExistence type="predicted"/>
<feature type="domain" description="Carboxymuconolactone decarboxylase-like" evidence="1">
    <location>
        <begin position="19"/>
        <end position="102"/>
    </location>
</feature>
<gene>
    <name evidence="2" type="ORF">AR543_02460</name>
</gene>
<dbReference type="Pfam" id="PF02627">
    <property type="entry name" value="CMD"/>
    <property type="match status" value="1"/>
</dbReference>
<dbReference type="STRING" id="1616788.AR543_02460"/>
<dbReference type="InterPro" id="IPR052512">
    <property type="entry name" value="4CMD/NDH-1_regulator"/>
</dbReference>
<dbReference type="SUPFAM" id="SSF69118">
    <property type="entry name" value="AhpD-like"/>
    <property type="match status" value="1"/>
</dbReference>
<evidence type="ECO:0000313" key="2">
    <source>
        <dbReference type="EMBL" id="ANF95005.1"/>
    </source>
</evidence>
<dbReference type="PANTHER" id="PTHR33570:SF9">
    <property type="entry name" value="BLL4600 PROTEIN"/>
    <property type="match status" value="1"/>
</dbReference>
<evidence type="ECO:0000313" key="3">
    <source>
        <dbReference type="Proteomes" id="UP000078148"/>
    </source>
</evidence>
<evidence type="ECO:0000259" key="1">
    <source>
        <dbReference type="Pfam" id="PF02627"/>
    </source>
</evidence>
<dbReference type="InterPro" id="IPR003779">
    <property type="entry name" value="CMD-like"/>
</dbReference>
<dbReference type="RefSeq" id="WP_060531546.1">
    <property type="nucleotide sequence ID" value="NZ_CP013023.1"/>
</dbReference>
<protein>
    <submittedName>
        <fullName evidence="2">Gamma-carboxymuconolactone decarboxylase</fullName>
    </submittedName>
</protein>
<dbReference type="EMBL" id="CP013023">
    <property type="protein sequence ID" value="ANF95005.1"/>
    <property type="molecule type" value="Genomic_DNA"/>
</dbReference>
<dbReference type="Proteomes" id="UP000078148">
    <property type="component" value="Chromosome"/>
</dbReference>
<dbReference type="PANTHER" id="PTHR33570">
    <property type="entry name" value="4-CARBOXYMUCONOLACTONE DECARBOXYLASE FAMILY PROTEIN"/>
    <property type="match status" value="1"/>
</dbReference>
<sequence length="117" mass="13189">MTHPTILSSARESYGEIAPEFVRYSEDLLFGEVWRREELSLRDRSMITVAALTAGGMVEQMPYHMRLAMQNGVQSYELVEAITHLAFYTGWPRAAAALTAAKQVLTQSDQPDPKEQK</sequence>
<organism evidence="2 3">
    <name type="scientific">Paenibacillus bovis</name>
    <dbReference type="NCBI Taxonomy" id="1616788"/>
    <lineage>
        <taxon>Bacteria</taxon>
        <taxon>Bacillati</taxon>
        <taxon>Bacillota</taxon>
        <taxon>Bacilli</taxon>
        <taxon>Bacillales</taxon>
        <taxon>Paenibacillaceae</taxon>
        <taxon>Paenibacillus</taxon>
    </lineage>
</organism>
<keyword evidence="3" id="KW-1185">Reference proteome</keyword>